<evidence type="ECO:0000313" key="3">
    <source>
        <dbReference type="Proteomes" id="UP000003477"/>
    </source>
</evidence>
<comment type="caution">
    <text evidence="2">The sequence shown here is derived from an EMBL/GenBank/DDBJ whole genome shotgun (WGS) entry which is preliminary data.</text>
</comment>
<dbReference type="EMBL" id="AESD01000166">
    <property type="protein sequence ID" value="EHJ14294.1"/>
    <property type="molecule type" value="Genomic_DNA"/>
</dbReference>
<feature type="region of interest" description="Disordered" evidence="1">
    <location>
        <begin position="210"/>
        <end position="236"/>
    </location>
</feature>
<proteinExistence type="predicted"/>
<gene>
    <name evidence="2" type="ORF">CWATWH0003_1025</name>
</gene>
<sequence>MVGLPLDFNDFEHLQSVIRKVHNKEVREAFSDLGGDEWLPNINTPRASLRQACTIYDSDSALIMLLKQNLYFLTLRKAQDYQAPIVGMPKGSLDPIRKYKPQIYLYFKEDADDVDPDFSPVDGRISFRLMNEDSESITKTKLTTLANKIKTEFGVSNGYTWKKGKEYYSYTDKEKGYQLKILAFSESEARQLITKILSIQNDTFQAKKFNKSSNDDPTAAYPTLPSTQNILGDVTREPRRRPVATVRFQHATANVWGKPDLIPLYDRTFRYLNALVNEF</sequence>
<evidence type="ECO:0000313" key="2">
    <source>
        <dbReference type="EMBL" id="EHJ14294.1"/>
    </source>
</evidence>
<reference evidence="2 3" key="1">
    <citation type="journal article" date="2011" name="Front. Microbiol.">
        <title>Two Strains of Crocosphaera watsonii with Highly Conserved Genomes are Distinguished by Strain-Specific Features.</title>
        <authorList>
            <person name="Bench S.R."/>
            <person name="Ilikchyan I.N."/>
            <person name="Tripp H.J."/>
            <person name="Zehr J.P."/>
        </authorList>
    </citation>
    <scope>NUCLEOTIDE SEQUENCE [LARGE SCALE GENOMIC DNA]</scope>
    <source>
        <strain evidence="2 3">WH 0003</strain>
    </source>
</reference>
<dbReference type="RefSeq" id="WP_007309531.1">
    <property type="nucleotide sequence ID" value="NZ_AESD01000166.1"/>
</dbReference>
<dbReference type="PATRIC" id="fig|423471.3.peg.947"/>
<accession>G5J0J0</accession>
<protein>
    <submittedName>
        <fullName evidence="2">Uncharacterized protein</fullName>
    </submittedName>
</protein>
<dbReference type="Proteomes" id="UP000003477">
    <property type="component" value="Unassembled WGS sequence"/>
</dbReference>
<name>G5J0J0_CROWT</name>
<dbReference type="AlphaFoldDB" id="G5J0J0"/>
<evidence type="ECO:0000256" key="1">
    <source>
        <dbReference type="SAM" id="MobiDB-lite"/>
    </source>
</evidence>
<organism evidence="2 3">
    <name type="scientific">Crocosphaera watsonii WH 0003</name>
    <dbReference type="NCBI Taxonomy" id="423471"/>
    <lineage>
        <taxon>Bacteria</taxon>
        <taxon>Bacillati</taxon>
        <taxon>Cyanobacteriota</taxon>
        <taxon>Cyanophyceae</taxon>
        <taxon>Oscillatoriophycideae</taxon>
        <taxon>Chroococcales</taxon>
        <taxon>Aphanothecaceae</taxon>
        <taxon>Crocosphaera</taxon>
    </lineage>
</organism>
<dbReference type="GeneID" id="88764890"/>